<protein>
    <submittedName>
        <fullName evidence="8">ATPase AAA</fullName>
    </submittedName>
</protein>
<dbReference type="FunFam" id="3.40.50.300:FF:000006">
    <property type="entry name" value="DNA-binding transcriptional regulator NtrC"/>
    <property type="match status" value="1"/>
</dbReference>
<dbReference type="InterPro" id="IPR025662">
    <property type="entry name" value="Sigma_54_int_dom_ATP-bd_1"/>
</dbReference>
<dbReference type="CDD" id="cd00009">
    <property type="entry name" value="AAA"/>
    <property type="match status" value="1"/>
</dbReference>
<dbReference type="InterPro" id="IPR025943">
    <property type="entry name" value="Sigma_54_int_dom_ATP-bd_2"/>
</dbReference>
<keyword evidence="9" id="KW-1185">Reference proteome</keyword>
<sequence length="450" mass="49493">MNKGQDADITAPADDGTPVLKFRSNKLHIRVEHGPDAGVVAELSGHDARIGSAKECDLVLTDRAVSRVHLRIRLEGDTIRVTDEDSRNGTTIDGVRIRDAYARPDSSIQLGNTQLRLRMLSDLIEFPVSSRESFGQLRGRSVAMRRLFGQLESIAPTDLTVLIEGETGTGKDLVARALHGESARAQRPFVIFDCSAVSAHLFESELFGHVRGAFTGAVSDRPGALEAADGGTLFLDEIGELPQEMQPKLLRALESLEVHRVGSNKVQPVDVRIIAATNRSLSREVERGSFREDLFFRIAKVHVRIPPLRERPADIPLLARHFEQTLTQRARTPLQPLSDAIVRAFAEKTWAGNVRELRSAVELACHLGVSTSPGTDAPLASDSLEIDTRVPLLVGRDQLIDTYVKRYLEVALEKTGGNVSRTAELAGVGRKFVQQAMRRYGLRDRDQEAG</sequence>
<keyword evidence="2" id="KW-0067">ATP-binding</keyword>
<dbReference type="InterPro" id="IPR008984">
    <property type="entry name" value="SMAD_FHA_dom_sf"/>
</dbReference>
<dbReference type="Gene3D" id="1.10.8.60">
    <property type="match status" value="1"/>
</dbReference>
<dbReference type="PROSITE" id="PS50006">
    <property type="entry name" value="FHA_DOMAIN"/>
    <property type="match status" value="1"/>
</dbReference>
<dbReference type="InterPro" id="IPR002078">
    <property type="entry name" value="Sigma_54_int"/>
</dbReference>
<dbReference type="Gene3D" id="1.10.10.60">
    <property type="entry name" value="Homeodomain-like"/>
    <property type="match status" value="1"/>
</dbReference>
<feature type="domain" description="FHA" evidence="6">
    <location>
        <begin position="48"/>
        <end position="97"/>
    </location>
</feature>
<dbReference type="Gene3D" id="3.40.50.300">
    <property type="entry name" value="P-loop containing nucleotide triphosphate hydrolases"/>
    <property type="match status" value="1"/>
</dbReference>
<dbReference type="InterPro" id="IPR002197">
    <property type="entry name" value="HTH_Fis"/>
</dbReference>
<dbReference type="Pfam" id="PF02954">
    <property type="entry name" value="HTH_8"/>
    <property type="match status" value="1"/>
</dbReference>
<dbReference type="InterPro" id="IPR003593">
    <property type="entry name" value="AAA+_ATPase"/>
</dbReference>
<dbReference type="GO" id="GO:0043565">
    <property type="term" value="F:sequence-specific DNA binding"/>
    <property type="evidence" value="ECO:0007669"/>
    <property type="project" value="InterPro"/>
</dbReference>
<keyword evidence="1" id="KW-0547">Nucleotide-binding</keyword>
<dbReference type="GO" id="GO:0006355">
    <property type="term" value="P:regulation of DNA-templated transcription"/>
    <property type="evidence" value="ECO:0007669"/>
    <property type="project" value="InterPro"/>
</dbReference>
<dbReference type="Pfam" id="PF16697">
    <property type="entry name" value="Yop-YscD_cpl"/>
    <property type="match status" value="1"/>
</dbReference>
<dbReference type="InterPro" id="IPR009057">
    <property type="entry name" value="Homeodomain-like_sf"/>
</dbReference>
<accession>A0A0K1EN68</accession>
<dbReference type="PROSITE" id="PS50045">
    <property type="entry name" value="SIGMA54_INTERACT_4"/>
    <property type="match status" value="1"/>
</dbReference>
<name>A0A0K1EN68_CHOCO</name>
<dbReference type="PANTHER" id="PTHR32071">
    <property type="entry name" value="TRANSCRIPTIONAL REGULATORY PROTEIN"/>
    <property type="match status" value="1"/>
</dbReference>
<gene>
    <name evidence="8" type="ORF">CMC5_062850</name>
</gene>
<evidence type="ECO:0000256" key="5">
    <source>
        <dbReference type="ARBA" id="ARBA00023163"/>
    </source>
</evidence>
<evidence type="ECO:0000259" key="7">
    <source>
        <dbReference type="PROSITE" id="PS50045"/>
    </source>
</evidence>
<dbReference type="STRING" id="52.CMC5_062850"/>
<evidence type="ECO:0000313" key="9">
    <source>
        <dbReference type="Proteomes" id="UP000067626"/>
    </source>
</evidence>
<dbReference type="InterPro" id="IPR058031">
    <property type="entry name" value="AAA_lid_NorR"/>
</dbReference>
<dbReference type="SMART" id="SM00240">
    <property type="entry name" value="FHA"/>
    <property type="match status" value="1"/>
</dbReference>
<keyword evidence="3" id="KW-0805">Transcription regulation</keyword>
<dbReference type="PROSITE" id="PS00675">
    <property type="entry name" value="SIGMA54_INTERACT_1"/>
    <property type="match status" value="1"/>
</dbReference>
<proteinExistence type="predicted"/>
<dbReference type="PRINTS" id="PR01590">
    <property type="entry name" value="HTHFIS"/>
</dbReference>
<keyword evidence="4" id="KW-0238">DNA-binding</keyword>
<dbReference type="Proteomes" id="UP000067626">
    <property type="component" value="Chromosome"/>
</dbReference>
<dbReference type="Pfam" id="PF00158">
    <property type="entry name" value="Sigma54_activat"/>
    <property type="match status" value="1"/>
</dbReference>
<feature type="domain" description="Sigma-54 factor interaction" evidence="7">
    <location>
        <begin position="137"/>
        <end position="366"/>
    </location>
</feature>
<dbReference type="SUPFAM" id="SSF52540">
    <property type="entry name" value="P-loop containing nucleoside triphosphate hydrolases"/>
    <property type="match status" value="1"/>
</dbReference>
<dbReference type="CDD" id="cd00060">
    <property type="entry name" value="FHA"/>
    <property type="match status" value="1"/>
</dbReference>
<dbReference type="Pfam" id="PF25601">
    <property type="entry name" value="AAA_lid_14"/>
    <property type="match status" value="1"/>
</dbReference>
<reference evidence="8 9" key="1">
    <citation type="submission" date="2015-07" db="EMBL/GenBank/DDBJ databases">
        <title>Genome analysis of myxobacterium Chondromyces crocatus Cm c5 reveals a high potential for natural compound synthesis and the genetic basis for the loss of fruiting body formation.</title>
        <authorList>
            <person name="Zaburannyi N."/>
            <person name="Bunk B."/>
            <person name="Maier J."/>
            <person name="Overmann J."/>
            <person name="Mueller R."/>
        </authorList>
    </citation>
    <scope>NUCLEOTIDE SEQUENCE [LARGE SCALE GENOMIC DNA]</scope>
    <source>
        <strain evidence="8 9">Cm c5</strain>
    </source>
</reference>
<dbReference type="InterPro" id="IPR000253">
    <property type="entry name" value="FHA_dom"/>
</dbReference>
<dbReference type="PATRIC" id="fig|52.7.peg.6910"/>
<dbReference type="OrthoDB" id="5485507at2"/>
<dbReference type="EMBL" id="CP012159">
    <property type="protein sequence ID" value="AKT42062.1"/>
    <property type="molecule type" value="Genomic_DNA"/>
</dbReference>
<evidence type="ECO:0000259" key="6">
    <source>
        <dbReference type="PROSITE" id="PS50006"/>
    </source>
</evidence>
<dbReference type="AlphaFoldDB" id="A0A0K1EN68"/>
<dbReference type="GO" id="GO:0005524">
    <property type="term" value="F:ATP binding"/>
    <property type="evidence" value="ECO:0007669"/>
    <property type="project" value="UniProtKB-KW"/>
</dbReference>
<dbReference type="RefSeq" id="WP_050433742.1">
    <property type="nucleotide sequence ID" value="NZ_CP012159.1"/>
</dbReference>
<dbReference type="SMART" id="SM00382">
    <property type="entry name" value="AAA"/>
    <property type="match status" value="1"/>
</dbReference>
<dbReference type="SUPFAM" id="SSF46689">
    <property type="entry name" value="Homeodomain-like"/>
    <property type="match status" value="1"/>
</dbReference>
<evidence type="ECO:0000256" key="3">
    <source>
        <dbReference type="ARBA" id="ARBA00023015"/>
    </source>
</evidence>
<dbReference type="PANTHER" id="PTHR32071:SF117">
    <property type="entry name" value="PTS-DEPENDENT DIHYDROXYACETONE KINASE OPERON REGULATORY PROTEIN-RELATED"/>
    <property type="match status" value="1"/>
</dbReference>
<dbReference type="PROSITE" id="PS00676">
    <property type="entry name" value="SIGMA54_INTERACT_2"/>
    <property type="match status" value="1"/>
</dbReference>
<organism evidence="8 9">
    <name type="scientific">Chondromyces crocatus</name>
    <dbReference type="NCBI Taxonomy" id="52"/>
    <lineage>
        <taxon>Bacteria</taxon>
        <taxon>Pseudomonadati</taxon>
        <taxon>Myxococcota</taxon>
        <taxon>Polyangia</taxon>
        <taxon>Polyangiales</taxon>
        <taxon>Polyangiaceae</taxon>
        <taxon>Chondromyces</taxon>
    </lineage>
</organism>
<dbReference type="SUPFAM" id="SSF49879">
    <property type="entry name" value="SMAD/FHA domain"/>
    <property type="match status" value="1"/>
</dbReference>
<dbReference type="KEGG" id="ccro:CMC5_062850"/>
<dbReference type="InterPro" id="IPR032030">
    <property type="entry name" value="YscD_cytoplasmic_dom"/>
</dbReference>
<dbReference type="InterPro" id="IPR027417">
    <property type="entry name" value="P-loop_NTPase"/>
</dbReference>
<evidence type="ECO:0000256" key="2">
    <source>
        <dbReference type="ARBA" id="ARBA00022840"/>
    </source>
</evidence>
<keyword evidence="5" id="KW-0804">Transcription</keyword>
<evidence type="ECO:0000256" key="4">
    <source>
        <dbReference type="ARBA" id="ARBA00023125"/>
    </source>
</evidence>
<dbReference type="Gene3D" id="2.60.200.20">
    <property type="match status" value="1"/>
</dbReference>
<evidence type="ECO:0000313" key="8">
    <source>
        <dbReference type="EMBL" id="AKT42062.1"/>
    </source>
</evidence>
<evidence type="ECO:0000256" key="1">
    <source>
        <dbReference type="ARBA" id="ARBA00022741"/>
    </source>
</evidence>